<comment type="caution">
    <text evidence="3">The sequence shown here is derived from an EMBL/GenBank/DDBJ whole genome shotgun (WGS) entry which is preliminary data.</text>
</comment>
<proteinExistence type="predicted"/>
<evidence type="ECO:0000256" key="2">
    <source>
        <dbReference type="SAM" id="MobiDB-lite"/>
    </source>
</evidence>
<dbReference type="AlphaFoldDB" id="A0A2P5B9Y3"/>
<dbReference type="EMBL" id="JXTC01000569">
    <property type="protein sequence ID" value="PON45598.1"/>
    <property type="molecule type" value="Genomic_DNA"/>
</dbReference>
<keyword evidence="1" id="KW-0175">Coiled coil</keyword>
<dbReference type="OrthoDB" id="982181at2759"/>
<reference evidence="4" key="1">
    <citation type="submission" date="2016-06" db="EMBL/GenBank/DDBJ databases">
        <title>Parallel loss of symbiosis genes in relatives of nitrogen-fixing non-legume Parasponia.</title>
        <authorList>
            <person name="Van Velzen R."/>
            <person name="Holmer R."/>
            <person name="Bu F."/>
            <person name="Rutten L."/>
            <person name="Van Zeijl A."/>
            <person name="Liu W."/>
            <person name="Santuari L."/>
            <person name="Cao Q."/>
            <person name="Sharma T."/>
            <person name="Shen D."/>
            <person name="Roswanjaya Y."/>
            <person name="Wardhani T."/>
            <person name="Kalhor M.S."/>
            <person name="Jansen J."/>
            <person name="Van den Hoogen J."/>
            <person name="Gungor B."/>
            <person name="Hartog M."/>
            <person name="Hontelez J."/>
            <person name="Verver J."/>
            <person name="Yang W.-C."/>
            <person name="Schijlen E."/>
            <person name="Repin R."/>
            <person name="Schilthuizen M."/>
            <person name="Schranz E."/>
            <person name="Heidstra R."/>
            <person name="Miyata K."/>
            <person name="Fedorova E."/>
            <person name="Kohlen W."/>
            <person name="Bisseling T."/>
            <person name="Smit S."/>
            <person name="Geurts R."/>
        </authorList>
    </citation>
    <scope>NUCLEOTIDE SEQUENCE [LARGE SCALE GENOMIC DNA]</scope>
    <source>
        <strain evidence="4">cv. RG33-2</strain>
    </source>
</reference>
<evidence type="ECO:0000313" key="4">
    <source>
        <dbReference type="Proteomes" id="UP000237000"/>
    </source>
</evidence>
<evidence type="ECO:0000313" key="3">
    <source>
        <dbReference type="EMBL" id="PON45598.1"/>
    </source>
</evidence>
<name>A0A2P5B9Y3_TREOI</name>
<dbReference type="InParanoid" id="A0A2P5B9Y3"/>
<gene>
    <name evidence="3" type="ORF">TorRG33x02_328330</name>
</gene>
<organism evidence="3 4">
    <name type="scientific">Trema orientale</name>
    <name type="common">Charcoal tree</name>
    <name type="synonym">Celtis orientalis</name>
    <dbReference type="NCBI Taxonomy" id="63057"/>
    <lineage>
        <taxon>Eukaryota</taxon>
        <taxon>Viridiplantae</taxon>
        <taxon>Streptophyta</taxon>
        <taxon>Embryophyta</taxon>
        <taxon>Tracheophyta</taxon>
        <taxon>Spermatophyta</taxon>
        <taxon>Magnoliopsida</taxon>
        <taxon>eudicotyledons</taxon>
        <taxon>Gunneridae</taxon>
        <taxon>Pentapetalae</taxon>
        <taxon>rosids</taxon>
        <taxon>fabids</taxon>
        <taxon>Rosales</taxon>
        <taxon>Cannabaceae</taxon>
        <taxon>Trema</taxon>
    </lineage>
</organism>
<dbReference type="Proteomes" id="UP000237000">
    <property type="component" value="Unassembled WGS sequence"/>
</dbReference>
<keyword evidence="4" id="KW-1185">Reference proteome</keyword>
<feature type="coiled-coil region" evidence="1">
    <location>
        <begin position="82"/>
        <end position="109"/>
    </location>
</feature>
<feature type="region of interest" description="Disordered" evidence="2">
    <location>
        <begin position="156"/>
        <end position="200"/>
    </location>
</feature>
<dbReference type="FunCoup" id="A0A2P5B9Y3">
    <property type="interactions" value="188"/>
</dbReference>
<dbReference type="PANTHER" id="PTHR36790:SF1">
    <property type="entry name" value="MYELIN TRANSCRIPTION FACTOR"/>
    <property type="match status" value="1"/>
</dbReference>
<feature type="region of interest" description="Disordered" evidence="2">
    <location>
        <begin position="1"/>
        <end position="29"/>
    </location>
</feature>
<sequence length="200" mass="22945">MLAAKYPVAGDQKLRPKSGRRPLQPKNFQANPIVDSWKAKPKKERVEVSPVSGQGELNKEKHRVLAAPTKIGSFDASLAEELSAIRKRLERLRVDRERTEKMLKEKDDIFDLQMKELEKRAEIQKNLEIEVDRLYRLNQLHSQSLRYSPIRSLREKLSAKKAPESGSQELKNEVREESVGENALQEVISPASPELVQEKK</sequence>
<accession>A0A2P5B9Y3</accession>
<protein>
    <submittedName>
        <fullName evidence="3">Uncharacterized protein</fullName>
    </submittedName>
</protein>
<dbReference type="STRING" id="63057.A0A2P5B9Y3"/>
<dbReference type="PANTHER" id="PTHR36790">
    <property type="entry name" value="MYELIN TRANSCRIPTION FACTOR"/>
    <property type="match status" value="1"/>
</dbReference>
<evidence type="ECO:0000256" key="1">
    <source>
        <dbReference type="SAM" id="Coils"/>
    </source>
</evidence>